<feature type="repeat" description="ANK" evidence="7">
    <location>
        <begin position="326"/>
        <end position="358"/>
    </location>
</feature>
<dbReference type="PROSITE" id="PS51635">
    <property type="entry name" value="PNPLA"/>
    <property type="match status" value="1"/>
</dbReference>
<feature type="repeat" description="ANK" evidence="7">
    <location>
        <begin position="157"/>
        <end position="189"/>
    </location>
</feature>
<evidence type="ECO:0000259" key="9">
    <source>
        <dbReference type="PROSITE" id="PS51635"/>
    </source>
</evidence>
<reference evidence="10 11" key="1">
    <citation type="submission" date="2020-04" db="EMBL/GenBank/DDBJ databases">
        <authorList>
            <person name="Alioto T."/>
            <person name="Alioto T."/>
            <person name="Gomez Garrido J."/>
        </authorList>
    </citation>
    <scope>NUCLEOTIDE SEQUENCE [LARGE SCALE GENOMIC DNA]</scope>
</reference>
<organism evidence="10 11">
    <name type="scientific">Cloeon dipterum</name>
    <dbReference type="NCBI Taxonomy" id="197152"/>
    <lineage>
        <taxon>Eukaryota</taxon>
        <taxon>Metazoa</taxon>
        <taxon>Ecdysozoa</taxon>
        <taxon>Arthropoda</taxon>
        <taxon>Hexapoda</taxon>
        <taxon>Insecta</taxon>
        <taxon>Pterygota</taxon>
        <taxon>Palaeoptera</taxon>
        <taxon>Ephemeroptera</taxon>
        <taxon>Pisciforma</taxon>
        <taxon>Baetidae</taxon>
        <taxon>Cloeon</taxon>
    </lineage>
</organism>
<feature type="repeat" description="ANK" evidence="7">
    <location>
        <begin position="359"/>
        <end position="391"/>
    </location>
</feature>
<dbReference type="SMART" id="SM00248">
    <property type="entry name" value="ANK"/>
    <property type="match status" value="6"/>
</dbReference>
<dbReference type="InterPro" id="IPR047148">
    <property type="entry name" value="PLPL9"/>
</dbReference>
<name>A0A8S1D923_9INSE</name>
<keyword evidence="8" id="KW-0442">Lipid degradation</keyword>
<dbReference type="Pfam" id="PF00023">
    <property type="entry name" value="Ank"/>
    <property type="match status" value="1"/>
</dbReference>
<evidence type="ECO:0000256" key="5">
    <source>
        <dbReference type="ARBA" id="ARBA00023098"/>
    </source>
</evidence>
<evidence type="ECO:0000256" key="4">
    <source>
        <dbReference type="ARBA" id="ARBA00023043"/>
    </source>
</evidence>
<evidence type="ECO:0000256" key="7">
    <source>
        <dbReference type="PROSITE-ProRule" id="PRU00023"/>
    </source>
</evidence>
<dbReference type="GO" id="GO:0052816">
    <property type="term" value="F:long-chain fatty acyl-CoA hydrolase activity"/>
    <property type="evidence" value="ECO:0007669"/>
    <property type="project" value="TreeGrafter"/>
</dbReference>
<dbReference type="AlphaFoldDB" id="A0A8S1D923"/>
<dbReference type="PROSITE" id="PS50297">
    <property type="entry name" value="ANK_REP_REGION"/>
    <property type="match status" value="4"/>
</dbReference>
<dbReference type="Gene3D" id="3.40.1090.10">
    <property type="entry name" value="Cytosolic phospholipase A2 catalytic domain"/>
    <property type="match status" value="1"/>
</dbReference>
<dbReference type="PROSITE" id="PS50088">
    <property type="entry name" value="ANK_REPEAT"/>
    <property type="match status" value="4"/>
</dbReference>
<dbReference type="Pfam" id="PF12796">
    <property type="entry name" value="Ank_2"/>
    <property type="match status" value="2"/>
</dbReference>
<feature type="repeat" description="ANK" evidence="7">
    <location>
        <begin position="226"/>
        <end position="258"/>
    </location>
</feature>
<dbReference type="PANTHER" id="PTHR24139">
    <property type="entry name" value="CALCIUM-INDEPENDENT PHOSPHOLIPASE A2"/>
    <property type="match status" value="1"/>
</dbReference>
<dbReference type="SUPFAM" id="SSF48403">
    <property type="entry name" value="Ankyrin repeat"/>
    <property type="match status" value="1"/>
</dbReference>
<dbReference type="InterPro" id="IPR036770">
    <property type="entry name" value="Ankyrin_rpt-contain_sf"/>
</dbReference>
<comment type="caution">
    <text evidence="10">The sequence shown here is derived from an EMBL/GenBank/DDBJ whole genome shotgun (WGS) entry which is preliminary data.</text>
</comment>
<feature type="active site" description="Nucleophile" evidence="8">
    <location>
        <position position="519"/>
    </location>
</feature>
<feature type="short sequence motif" description="DGA/G" evidence="8">
    <location>
        <begin position="659"/>
        <end position="661"/>
    </location>
</feature>
<dbReference type="SUPFAM" id="SSF52151">
    <property type="entry name" value="FabD/lysophospholipase-like"/>
    <property type="match status" value="1"/>
</dbReference>
<dbReference type="GO" id="GO:0047499">
    <property type="term" value="F:calcium-independent phospholipase A2 activity"/>
    <property type="evidence" value="ECO:0007669"/>
    <property type="project" value="InterPro"/>
</dbReference>
<dbReference type="EC" id="3.1.1.4" evidence="1"/>
<evidence type="ECO:0000313" key="10">
    <source>
        <dbReference type="EMBL" id="CAB3377937.1"/>
    </source>
</evidence>
<feature type="domain" description="PNPLA" evidence="9">
    <location>
        <begin position="480"/>
        <end position="672"/>
    </location>
</feature>
<keyword evidence="11" id="KW-1185">Reference proteome</keyword>
<keyword evidence="4 7" id="KW-0040">ANK repeat</keyword>
<feature type="short sequence motif" description="GXSXG" evidence="8">
    <location>
        <begin position="517"/>
        <end position="521"/>
    </location>
</feature>
<dbReference type="PANTHER" id="PTHR24139:SF34">
    <property type="entry name" value="85_88 KDA CALCIUM-INDEPENDENT PHOSPHOLIPASE A2"/>
    <property type="match status" value="1"/>
</dbReference>
<protein>
    <recommendedName>
        <fullName evidence="1">phospholipase A2</fullName>
        <ecNumber evidence="1">3.1.1.4</ecNumber>
    </recommendedName>
</protein>
<dbReference type="Pfam" id="PF01734">
    <property type="entry name" value="Patatin"/>
    <property type="match status" value="1"/>
</dbReference>
<evidence type="ECO:0000313" key="11">
    <source>
        <dbReference type="Proteomes" id="UP000494165"/>
    </source>
</evidence>
<dbReference type="Proteomes" id="UP000494165">
    <property type="component" value="Unassembled WGS sequence"/>
</dbReference>
<dbReference type="GO" id="GO:2000304">
    <property type="term" value="P:positive regulation of ceramide biosynthetic process"/>
    <property type="evidence" value="ECO:0007669"/>
    <property type="project" value="TreeGrafter"/>
</dbReference>
<dbReference type="InterPro" id="IPR002641">
    <property type="entry name" value="PNPLA_dom"/>
</dbReference>
<dbReference type="GO" id="GO:0005739">
    <property type="term" value="C:mitochondrion"/>
    <property type="evidence" value="ECO:0007669"/>
    <property type="project" value="TreeGrafter"/>
</dbReference>
<accession>A0A8S1D923</accession>
<dbReference type="GO" id="GO:0016042">
    <property type="term" value="P:lipid catabolic process"/>
    <property type="evidence" value="ECO:0007669"/>
    <property type="project" value="UniProtKB-UniRule"/>
</dbReference>
<proteinExistence type="predicted"/>
<dbReference type="OrthoDB" id="10021675at2759"/>
<feature type="active site" description="Proton acceptor" evidence="8">
    <location>
        <position position="659"/>
    </location>
</feature>
<keyword evidence="2" id="KW-0677">Repeat</keyword>
<dbReference type="InterPro" id="IPR002110">
    <property type="entry name" value="Ankyrin_rpt"/>
</dbReference>
<comment type="catalytic activity">
    <reaction evidence="6">
        <text>a 1,2-diacyl-sn-glycero-3-phosphocholine + H2O = a 1-acyl-sn-glycero-3-phosphocholine + a fatty acid + H(+)</text>
        <dbReference type="Rhea" id="RHEA:15801"/>
        <dbReference type="ChEBI" id="CHEBI:15377"/>
        <dbReference type="ChEBI" id="CHEBI:15378"/>
        <dbReference type="ChEBI" id="CHEBI:28868"/>
        <dbReference type="ChEBI" id="CHEBI:57643"/>
        <dbReference type="ChEBI" id="CHEBI:58168"/>
        <dbReference type="EC" id="3.1.1.4"/>
    </reaction>
    <physiologicalReaction direction="left-to-right" evidence="6">
        <dbReference type="Rhea" id="RHEA:15802"/>
    </physiologicalReaction>
</comment>
<dbReference type="Gene3D" id="1.25.40.20">
    <property type="entry name" value="Ankyrin repeat-containing domain"/>
    <property type="match status" value="2"/>
</dbReference>
<feature type="short sequence motif" description="GXGXXG" evidence="8">
    <location>
        <begin position="484"/>
        <end position="489"/>
    </location>
</feature>
<evidence type="ECO:0000256" key="1">
    <source>
        <dbReference type="ARBA" id="ARBA00013278"/>
    </source>
</evidence>
<gene>
    <name evidence="10" type="ORF">CLODIP_2_CD10220</name>
</gene>
<sequence length="753" mass="82622">MSSWLENSVNFVLKKLVSLEVPPNKVVEVKAQEFSSRFVRKREESLVLYGPTETRRDTDTKYEIVLNVPFRDEAYSLYRSENLREAEERFETFKFTIPAVTEISPDLCNTSDMQKVCDTLVEHKGWSVGHLVANLGVVESVQKPIVLSCMNLVEPTSGRLPLHVALETGNKKLIQAFVTNGANLNAKDWEGNTCYHYAATTSQEVIQYLQSVLKDQPELLDETNKDGLTPLHLACLEDKPPCVEALLLAGANANIPSGGAAPKEPKEPPAKQFQRGLVAEYLQRNPNKLIYQDMKFGGTPLHWAGSREVIETLTDMGCDVNATNFSQRTPLHVMASKGKLDCVVSLLSCGANVELRDLQGDTPLHLAAREKSISVVQALVCYEAPLDILNNKGYSPRHEVASSEDENMPQRLWALHACGAKRCAPDTFGCREGCISGGTVDGVAPKDPTIVLPAQLGRNIIEKLLNDATLNAKDDGIRLLALDGGGIRGLVLVQVLLAIEKALNGVPLTHVFDWMAGTSTGGILVLGMATGKTLVECQGVYLRLKEQVFRGKRPYNSEPLEKMLQGALGEDTVMTDIKNPKIIITGLLADRKPPDMHIFRNYDSALDVLYGSEFHPVPLPAQPKEFHAPPSPKSQKLWEAGRATGAAPSYFRAYGCFLDGGLVANNPTMDAMTEIHELNLALKAVGRESEVKPLSLVVSIGTGEIPLSKMADFDVFRPESVLDTFRLARGLSTLGTLLVDQVFIILTPFFHYP</sequence>
<keyword evidence="5 8" id="KW-0443">Lipid metabolism</keyword>
<evidence type="ECO:0000256" key="3">
    <source>
        <dbReference type="ARBA" id="ARBA00022801"/>
    </source>
</evidence>
<dbReference type="EMBL" id="CADEPI010000154">
    <property type="protein sequence ID" value="CAB3377937.1"/>
    <property type="molecule type" value="Genomic_DNA"/>
</dbReference>
<evidence type="ECO:0000256" key="2">
    <source>
        <dbReference type="ARBA" id="ARBA00022737"/>
    </source>
</evidence>
<evidence type="ECO:0000256" key="8">
    <source>
        <dbReference type="PROSITE-ProRule" id="PRU01161"/>
    </source>
</evidence>
<dbReference type="InterPro" id="IPR016035">
    <property type="entry name" value="Acyl_Trfase/lysoPLipase"/>
</dbReference>
<evidence type="ECO:0000256" key="6">
    <source>
        <dbReference type="ARBA" id="ARBA00023422"/>
    </source>
</evidence>
<keyword evidence="3 8" id="KW-0378">Hydrolase</keyword>